<keyword evidence="1" id="KW-1133">Transmembrane helix</keyword>
<organism evidence="2 3">
    <name type="scientific">Bacillus badius</name>
    <dbReference type="NCBI Taxonomy" id="1455"/>
    <lineage>
        <taxon>Bacteria</taxon>
        <taxon>Bacillati</taxon>
        <taxon>Bacillota</taxon>
        <taxon>Bacilli</taxon>
        <taxon>Bacillales</taxon>
        <taxon>Bacillaceae</taxon>
        <taxon>Pseudobacillus</taxon>
    </lineage>
</organism>
<dbReference type="Proteomes" id="UP000031982">
    <property type="component" value="Unassembled WGS sequence"/>
</dbReference>
<evidence type="ECO:0000256" key="1">
    <source>
        <dbReference type="SAM" id="Phobius"/>
    </source>
</evidence>
<name>A0ABR5AX88_BACBA</name>
<keyword evidence="1" id="KW-0472">Membrane</keyword>
<dbReference type="EMBL" id="JXLP01000003">
    <property type="protein sequence ID" value="KIL79369.1"/>
    <property type="molecule type" value="Genomic_DNA"/>
</dbReference>
<gene>
    <name evidence="2" type="ORF">SD77_3235</name>
</gene>
<keyword evidence="1" id="KW-0812">Transmembrane</keyword>
<accession>A0ABR5AX88</accession>
<protein>
    <submittedName>
        <fullName evidence="2">Uncharacterized protein</fullName>
    </submittedName>
</protein>
<reference evidence="2 3" key="1">
    <citation type="submission" date="2015-01" db="EMBL/GenBank/DDBJ databases">
        <title>Genome Assembly of Bacillus badius MTCC 1458.</title>
        <authorList>
            <person name="Verma A."/>
            <person name="Khatri I."/>
            <person name="Mual P."/>
            <person name="Subramanian S."/>
            <person name="Krishnamurthi S."/>
        </authorList>
    </citation>
    <scope>NUCLEOTIDE SEQUENCE [LARGE SCALE GENOMIC DNA]</scope>
    <source>
        <strain evidence="2 3">MTCC 1458</strain>
    </source>
</reference>
<evidence type="ECO:0000313" key="2">
    <source>
        <dbReference type="EMBL" id="KIL79369.1"/>
    </source>
</evidence>
<evidence type="ECO:0000313" key="3">
    <source>
        <dbReference type="Proteomes" id="UP000031982"/>
    </source>
</evidence>
<keyword evidence="3" id="KW-1185">Reference proteome</keyword>
<sequence>MGLKEEDIYFAKYLLVIPVALLVIGLPFAVIIPLIWLKRWGES</sequence>
<proteinExistence type="predicted"/>
<comment type="caution">
    <text evidence="2">The sequence shown here is derived from an EMBL/GenBank/DDBJ whole genome shotgun (WGS) entry which is preliminary data.</text>
</comment>
<feature type="transmembrane region" description="Helical" evidence="1">
    <location>
        <begin position="13"/>
        <end position="37"/>
    </location>
</feature>